<evidence type="ECO:0000313" key="3">
    <source>
        <dbReference type="Proteomes" id="UP001328733"/>
    </source>
</evidence>
<dbReference type="InterPro" id="IPR014044">
    <property type="entry name" value="CAP_dom"/>
</dbReference>
<dbReference type="SMART" id="SM00198">
    <property type="entry name" value="SCP"/>
    <property type="match status" value="1"/>
</dbReference>
<dbReference type="PANTHER" id="PTHR31157:SF1">
    <property type="entry name" value="SCP DOMAIN-CONTAINING PROTEIN"/>
    <property type="match status" value="1"/>
</dbReference>
<dbReference type="InterPro" id="IPR035940">
    <property type="entry name" value="CAP_sf"/>
</dbReference>
<organism evidence="2 3">
    <name type="scientific">Pannus brasiliensis CCIBt3594</name>
    <dbReference type="NCBI Taxonomy" id="1427578"/>
    <lineage>
        <taxon>Bacteria</taxon>
        <taxon>Bacillati</taxon>
        <taxon>Cyanobacteriota</taxon>
        <taxon>Cyanophyceae</taxon>
        <taxon>Oscillatoriophycideae</taxon>
        <taxon>Chroococcales</taxon>
        <taxon>Microcystaceae</taxon>
        <taxon>Pannus</taxon>
    </lineage>
</organism>
<dbReference type="PROSITE" id="PS51257">
    <property type="entry name" value="PROKAR_LIPOPROTEIN"/>
    <property type="match status" value="1"/>
</dbReference>
<accession>A0AAW9QMF1</accession>
<gene>
    <name evidence="2" type="ORF">V0288_04260</name>
</gene>
<protein>
    <submittedName>
        <fullName evidence="2">CAP domain-containing protein</fullName>
    </submittedName>
</protein>
<dbReference type="PANTHER" id="PTHR31157">
    <property type="entry name" value="SCP DOMAIN-CONTAINING PROTEIN"/>
    <property type="match status" value="1"/>
</dbReference>
<name>A0AAW9QMF1_9CHRO</name>
<keyword evidence="3" id="KW-1185">Reference proteome</keyword>
<dbReference type="Pfam" id="PF00188">
    <property type="entry name" value="CAP"/>
    <property type="match status" value="2"/>
</dbReference>
<evidence type="ECO:0000313" key="2">
    <source>
        <dbReference type="EMBL" id="MEG3436324.1"/>
    </source>
</evidence>
<dbReference type="SUPFAM" id="SSF55797">
    <property type="entry name" value="PR-1-like"/>
    <property type="match status" value="2"/>
</dbReference>
<dbReference type="EMBL" id="JBAFSM010000005">
    <property type="protein sequence ID" value="MEG3436324.1"/>
    <property type="molecule type" value="Genomic_DNA"/>
</dbReference>
<reference evidence="2 3" key="1">
    <citation type="submission" date="2024-01" db="EMBL/GenBank/DDBJ databases">
        <title>Genomic insights into the taxonomy and metabolism of the cyanobacterium Pannus brasiliensis CCIBt3594.</title>
        <authorList>
            <person name="Machado M."/>
            <person name="Botero N.B."/>
            <person name="Andreote A.P.D."/>
            <person name="Feitosa A.M.T."/>
            <person name="Popin R."/>
            <person name="Sivonen K."/>
            <person name="Fiore M.F."/>
        </authorList>
    </citation>
    <scope>NUCLEOTIDE SEQUENCE [LARGE SCALE GENOMIC DNA]</scope>
    <source>
        <strain evidence="2 3">CCIBt3594</strain>
    </source>
</reference>
<sequence length="329" mass="36653">MKRFWLSIALWGALTGCQSVKFNPIAENSPPLPLPVKTAPSFDESSLPFLEEEILQKVNEYRRSNGLPPLTLNPAISRQARIHSQRMATGAVPFSHEGFQQRARAIAVKIPYRAVAENVAVNQGHDDPTTVALQGWIESKSHRENLKGDFDKTGIGAAIDSRGKLYFTQIFVKRDVVGDISRARSISPSPSIDPLADGTYLRTLEQMTNAGVNEYRKSRNLPPLLLDPNVSYVARLFSQKMASKQAPFSHDGFDDRVKSVQTMMSLRGMGENLAWMKGYNDPVAEAVKGWIHSPGHEKNMVGDYDITGIGIAKNSDGEYYFTQLFVKRR</sequence>
<dbReference type="Proteomes" id="UP001328733">
    <property type="component" value="Unassembled WGS sequence"/>
</dbReference>
<dbReference type="AlphaFoldDB" id="A0AAW9QMF1"/>
<dbReference type="Gene3D" id="3.40.33.10">
    <property type="entry name" value="CAP"/>
    <property type="match status" value="2"/>
</dbReference>
<evidence type="ECO:0000259" key="1">
    <source>
        <dbReference type="SMART" id="SM00198"/>
    </source>
</evidence>
<proteinExistence type="predicted"/>
<dbReference type="CDD" id="cd05379">
    <property type="entry name" value="CAP_bacterial"/>
    <property type="match status" value="2"/>
</dbReference>
<dbReference type="RefSeq" id="WP_332863778.1">
    <property type="nucleotide sequence ID" value="NZ_JBAFSM010000005.1"/>
</dbReference>
<comment type="caution">
    <text evidence="2">The sequence shown here is derived from an EMBL/GenBank/DDBJ whole genome shotgun (WGS) entry which is preliminary data.</text>
</comment>
<feature type="domain" description="SCP" evidence="1">
    <location>
        <begin position="202"/>
        <end position="327"/>
    </location>
</feature>